<evidence type="ECO:0000313" key="10">
    <source>
        <dbReference type="EMBL" id="PWA47354.1"/>
    </source>
</evidence>
<evidence type="ECO:0000256" key="1">
    <source>
        <dbReference type="ARBA" id="ARBA00000185"/>
    </source>
</evidence>
<evidence type="ECO:0000256" key="8">
    <source>
        <dbReference type="ARBA" id="ARBA00023235"/>
    </source>
</evidence>
<evidence type="ECO:0000256" key="3">
    <source>
        <dbReference type="ARBA" id="ARBA00012895"/>
    </source>
</evidence>
<evidence type="ECO:0000256" key="5">
    <source>
        <dbReference type="ARBA" id="ARBA00022840"/>
    </source>
</evidence>
<evidence type="ECO:0000256" key="6">
    <source>
        <dbReference type="ARBA" id="ARBA00023029"/>
    </source>
</evidence>
<evidence type="ECO:0000256" key="7">
    <source>
        <dbReference type="ARBA" id="ARBA00023125"/>
    </source>
</evidence>
<organism evidence="10 11">
    <name type="scientific">Artemisia annua</name>
    <name type="common">Sweet wormwood</name>
    <dbReference type="NCBI Taxonomy" id="35608"/>
    <lineage>
        <taxon>Eukaryota</taxon>
        <taxon>Viridiplantae</taxon>
        <taxon>Streptophyta</taxon>
        <taxon>Embryophyta</taxon>
        <taxon>Tracheophyta</taxon>
        <taxon>Spermatophyta</taxon>
        <taxon>Magnoliopsida</taxon>
        <taxon>eudicotyledons</taxon>
        <taxon>Gunneridae</taxon>
        <taxon>Pentapetalae</taxon>
        <taxon>asterids</taxon>
        <taxon>campanulids</taxon>
        <taxon>Asterales</taxon>
        <taxon>Asteraceae</taxon>
        <taxon>Asteroideae</taxon>
        <taxon>Anthemideae</taxon>
        <taxon>Artemisiinae</taxon>
        <taxon>Artemisia</taxon>
    </lineage>
</organism>
<name>A0A2U1LEF7_ARTAN</name>
<comment type="caution">
    <text evidence="10">The sequence shown here is derived from an EMBL/GenBank/DDBJ whole genome shotgun (WGS) entry which is preliminary data.</text>
</comment>
<dbReference type="GO" id="GO:0000819">
    <property type="term" value="P:sister chromatid segregation"/>
    <property type="evidence" value="ECO:0007669"/>
    <property type="project" value="TreeGrafter"/>
</dbReference>
<dbReference type="AlphaFoldDB" id="A0A2U1LEF7"/>
<comment type="cofactor">
    <cofactor evidence="2">
        <name>Mg(2+)</name>
        <dbReference type="ChEBI" id="CHEBI:18420"/>
    </cofactor>
</comment>
<dbReference type="InterPro" id="IPR013760">
    <property type="entry name" value="Topo_IIA-like_dom_sf"/>
</dbReference>
<evidence type="ECO:0000313" key="11">
    <source>
        <dbReference type="Proteomes" id="UP000245207"/>
    </source>
</evidence>
<keyword evidence="6" id="KW-0799">Topoisomerase</keyword>
<dbReference type="GO" id="GO:0005634">
    <property type="term" value="C:nucleus"/>
    <property type="evidence" value="ECO:0007669"/>
    <property type="project" value="TreeGrafter"/>
</dbReference>
<evidence type="ECO:0000256" key="4">
    <source>
        <dbReference type="ARBA" id="ARBA00022741"/>
    </source>
</evidence>
<dbReference type="STRING" id="35608.A0A2U1LEF7"/>
<keyword evidence="11" id="KW-1185">Reference proteome</keyword>
<dbReference type="GO" id="GO:0003918">
    <property type="term" value="F:DNA topoisomerase type II (double strand cut, ATP-hydrolyzing) activity"/>
    <property type="evidence" value="ECO:0007669"/>
    <property type="project" value="UniProtKB-EC"/>
</dbReference>
<dbReference type="GO" id="GO:0006265">
    <property type="term" value="P:DNA topological change"/>
    <property type="evidence" value="ECO:0007669"/>
    <property type="project" value="InterPro"/>
</dbReference>
<protein>
    <recommendedName>
        <fullName evidence="3">DNA topoisomerase (ATP-hydrolyzing)</fullName>
        <ecNumber evidence="3">5.6.2.2</ecNumber>
    </recommendedName>
</protein>
<dbReference type="SUPFAM" id="SSF56719">
    <property type="entry name" value="Type II DNA topoisomerase"/>
    <property type="match status" value="1"/>
</dbReference>
<dbReference type="GO" id="GO:0003677">
    <property type="term" value="F:DNA binding"/>
    <property type="evidence" value="ECO:0007669"/>
    <property type="project" value="UniProtKB-KW"/>
</dbReference>
<dbReference type="InterPro" id="IPR013759">
    <property type="entry name" value="Topo_IIA_B_C"/>
</dbReference>
<dbReference type="PANTHER" id="PTHR10169:SF38">
    <property type="entry name" value="DNA TOPOISOMERASE 2"/>
    <property type="match status" value="1"/>
</dbReference>
<dbReference type="EC" id="5.6.2.2" evidence="3"/>
<evidence type="ECO:0000256" key="2">
    <source>
        <dbReference type="ARBA" id="ARBA00001946"/>
    </source>
</evidence>
<keyword evidence="7" id="KW-0238">DNA-binding</keyword>
<dbReference type="PRINTS" id="PR00418">
    <property type="entry name" value="TPI2FAMILY"/>
</dbReference>
<dbReference type="InterPro" id="IPR001154">
    <property type="entry name" value="TopoII_euk"/>
</dbReference>
<dbReference type="InterPro" id="IPR050634">
    <property type="entry name" value="DNA_Topoisomerase_II"/>
</dbReference>
<proteinExistence type="predicted"/>
<gene>
    <name evidence="10" type="ORF">CTI12_AA500060</name>
</gene>
<dbReference type="GO" id="GO:0000712">
    <property type="term" value="P:resolution of meiotic recombination intermediates"/>
    <property type="evidence" value="ECO:0007669"/>
    <property type="project" value="TreeGrafter"/>
</dbReference>
<dbReference type="InterPro" id="IPR031660">
    <property type="entry name" value="TOPRIM_C"/>
</dbReference>
<dbReference type="GO" id="GO:0005524">
    <property type="term" value="F:ATP binding"/>
    <property type="evidence" value="ECO:0007669"/>
    <property type="project" value="UniProtKB-KW"/>
</dbReference>
<dbReference type="PANTHER" id="PTHR10169">
    <property type="entry name" value="DNA TOPOISOMERASE/GYRASE"/>
    <property type="match status" value="1"/>
</dbReference>
<keyword evidence="4" id="KW-0547">Nucleotide-binding</keyword>
<reference evidence="10 11" key="1">
    <citation type="journal article" date="2018" name="Mol. Plant">
        <title>The genome of Artemisia annua provides insight into the evolution of Asteraceae family and artemisinin biosynthesis.</title>
        <authorList>
            <person name="Shen Q."/>
            <person name="Zhang L."/>
            <person name="Liao Z."/>
            <person name="Wang S."/>
            <person name="Yan T."/>
            <person name="Shi P."/>
            <person name="Liu M."/>
            <person name="Fu X."/>
            <person name="Pan Q."/>
            <person name="Wang Y."/>
            <person name="Lv Z."/>
            <person name="Lu X."/>
            <person name="Zhang F."/>
            <person name="Jiang W."/>
            <person name="Ma Y."/>
            <person name="Chen M."/>
            <person name="Hao X."/>
            <person name="Li L."/>
            <person name="Tang Y."/>
            <person name="Lv G."/>
            <person name="Zhou Y."/>
            <person name="Sun X."/>
            <person name="Brodelius P.E."/>
            <person name="Rose J.K.C."/>
            <person name="Tang K."/>
        </authorList>
    </citation>
    <scope>NUCLEOTIDE SEQUENCE [LARGE SCALE GENOMIC DNA]</scope>
    <source>
        <strain evidence="11">cv. Huhao1</strain>
        <tissue evidence="10">Leaf</tissue>
    </source>
</reference>
<dbReference type="Gene3D" id="3.30.1490.30">
    <property type="match status" value="1"/>
</dbReference>
<sequence>MSEEIKDHVGHHIKGLIINMFECFWSSLLKVKGFLQMFITPIVTASRKQTKEPPLMFYTMFEFDEWQSGNNAKDYIIKYHKRLASFKVKEAEYFFRKFQEHVRNFQWIDDNDNNAIKRAFSGKDSKDTEKKRELLLEEHKVWFLSVIVLNVIDRMSLCLGQKISSSMVGIINMQCLKCLQVVLQP</sequence>
<dbReference type="Proteomes" id="UP000245207">
    <property type="component" value="Unassembled WGS sequence"/>
</dbReference>
<dbReference type="Pfam" id="PF16898">
    <property type="entry name" value="TOPRIM_C"/>
    <property type="match status" value="1"/>
</dbReference>
<dbReference type="PRINTS" id="PR01158">
    <property type="entry name" value="TOPISMRASEII"/>
</dbReference>
<comment type="catalytic activity">
    <reaction evidence="1">
        <text>ATP-dependent breakage, passage and rejoining of double-stranded DNA.</text>
        <dbReference type="EC" id="5.6.2.2"/>
    </reaction>
</comment>
<accession>A0A2U1LEF7</accession>
<dbReference type="EMBL" id="PKPP01009846">
    <property type="protein sequence ID" value="PWA47354.1"/>
    <property type="molecule type" value="Genomic_DNA"/>
</dbReference>
<keyword evidence="5" id="KW-0067">ATP-binding</keyword>
<evidence type="ECO:0000259" key="9">
    <source>
        <dbReference type="Pfam" id="PF16898"/>
    </source>
</evidence>
<keyword evidence="8 10" id="KW-0413">Isomerase</keyword>
<dbReference type="Gene3D" id="3.40.50.670">
    <property type="match status" value="1"/>
</dbReference>
<feature type="domain" description="C-terminal associated" evidence="9">
    <location>
        <begin position="38"/>
        <end position="128"/>
    </location>
</feature>